<sequence length="193" mass="20975">MLTLATPVESSKDGHRDAQEGFLRACATALAIMTGVATISAGSIRVLRLSKVAVMGMGRAVATALSVAWWQSPCHIPQQVALYFFAAPPVPSSLPPSLLSRFLLPPTVVIVRRELLQTPVLVVTALSARGAAIHHPPPRVVEATATGCFLVPTTDPRWPAQHRTSGRCRHEQRKAVHQDFSIARVTWRPAHFR</sequence>
<evidence type="ECO:0000256" key="1">
    <source>
        <dbReference type="SAM" id="Phobius"/>
    </source>
</evidence>
<reference evidence="2" key="1">
    <citation type="journal article" date="2020" name="Stud. Mycol.">
        <title>101 Dothideomycetes genomes: a test case for predicting lifestyles and emergence of pathogens.</title>
        <authorList>
            <person name="Haridas S."/>
            <person name="Albert R."/>
            <person name="Binder M."/>
            <person name="Bloem J."/>
            <person name="Labutti K."/>
            <person name="Salamov A."/>
            <person name="Andreopoulos B."/>
            <person name="Baker S."/>
            <person name="Barry K."/>
            <person name="Bills G."/>
            <person name="Bluhm B."/>
            <person name="Cannon C."/>
            <person name="Castanera R."/>
            <person name="Culley D."/>
            <person name="Daum C."/>
            <person name="Ezra D."/>
            <person name="Gonzalez J."/>
            <person name="Henrissat B."/>
            <person name="Kuo A."/>
            <person name="Liang C."/>
            <person name="Lipzen A."/>
            <person name="Lutzoni F."/>
            <person name="Magnuson J."/>
            <person name="Mondo S."/>
            <person name="Nolan M."/>
            <person name="Ohm R."/>
            <person name="Pangilinan J."/>
            <person name="Park H.-J."/>
            <person name="Ramirez L."/>
            <person name="Alfaro M."/>
            <person name="Sun H."/>
            <person name="Tritt A."/>
            <person name="Yoshinaga Y."/>
            <person name="Zwiers L.-H."/>
            <person name="Turgeon B."/>
            <person name="Goodwin S."/>
            <person name="Spatafora J."/>
            <person name="Crous P."/>
            <person name="Grigoriev I."/>
        </authorList>
    </citation>
    <scope>NUCLEOTIDE SEQUENCE</scope>
    <source>
        <strain evidence="2">CBS 123094</strain>
    </source>
</reference>
<dbReference type="Proteomes" id="UP000799779">
    <property type="component" value="Unassembled WGS sequence"/>
</dbReference>
<proteinExistence type="predicted"/>
<protein>
    <submittedName>
        <fullName evidence="2">Uncharacterized protein</fullName>
    </submittedName>
</protein>
<organism evidence="2 3">
    <name type="scientific">Amniculicola lignicola CBS 123094</name>
    <dbReference type="NCBI Taxonomy" id="1392246"/>
    <lineage>
        <taxon>Eukaryota</taxon>
        <taxon>Fungi</taxon>
        <taxon>Dikarya</taxon>
        <taxon>Ascomycota</taxon>
        <taxon>Pezizomycotina</taxon>
        <taxon>Dothideomycetes</taxon>
        <taxon>Pleosporomycetidae</taxon>
        <taxon>Pleosporales</taxon>
        <taxon>Amniculicolaceae</taxon>
        <taxon>Amniculicola</taxon>
    </lineage>
</organism>
<keyword evidence="3" id="KW-1185">Reference proteome</keyword>
<gene>
    <name evidence="2" type="ORF">P154DRAFT_575399</name>
</gene>
<dbReference type="EMBL" id="ML977585">
    <property type="protein sequence ID" value="KAF2001017.1"/>
    <property type="molecule type" value="Genomic_DNA"/>
</dbReference>
<evidence type="ECO:0000313" key="2">
    <source>
        <dbReference type="EMBL" id="KAF2001017.1"/>
    </source>
</evidence>
<name>A0A6A5WHV2_9PLEO</name>
<keyword evidence="1" id="KW-0812">Transmembrane</keyword>
<feature type="transmembrane region" description="Helical" evidence="1">
    <location>
        <begin position="22"/>
        <end position="40"/>
    </location>
</feature>
<evidence type="ECO:0000313" key="3">
    <source>
        <dbReference type="Proteomes" id="UP000799779"/>
    </source>
</evidence>
<accession>A0A6A5WHV2</accession>
<keyword evidence="1" id="KW-0472">Membrane</keyword>
<keyword evidence="1" id="KW-1133">Transmembrane helix</keyword>
<dbReference type="AlphaFoldDB" id="A0A6A5WHV2"/>